<feature type="transmembrane region" description="Helical" evidence="1">
    <location>
        <begin position="6"/>
        <end position="31"/>
    </location>
</feature>
<sequence>MANLYRVLFVTTSCLLNIGTLLCLVVIGLACTKIGNHELERLSFFQIDIHNSRNLSTSNALGTIWDGSQLNQTYLVGIMGYCGNDNSNTTMSCMSPRAGSYFNVLEVIGGEGKETNLSSALRHSLRAYKTTSTWMQITYILAILLTAVQLLAALIVINEKFNRFVISLVSGAAFIFLLAAAALTTVNFVLLKGILATELKSQKTSGTWGTRAFTVIWFSASLSLCSMISWTMTTCCFSQARRGPRTQAYPAMGTAPVYHSLQPSAPNYGYDHHYHMYQMNQNPANQPYCQYHSQ</sequence>
<evidence type="ECO:0000256" key="1">
    <source>
        <dbReference type="SAM" id="Phobius"/>
    </source>
</evidence>
<gene>
    <name evidence="2" type="ORF">RIB2604_03701450</name>
</gene>
<dbReference type="Proteomes" id="UP000075230">
    <property type="component" value="Unassembled WGS sequence"/>
</dbReference>
<reference evidence="2 3" key="1">
    <citation type="journal article" date="2016" name="DNA Res.">
        <title>Genome sequence of Aspergillus luchuensis NBRC 4314.</title>
        <authorList>
            <person name="Yamada O."/>
            <person name="Machida M."/>
            <person name="Hosoyama A."/>
            <person name="Goto M."/>
            <person name="Takahashi T."/>
            <person name="Futagami T."/>
            <person name="Yamagata Y."/>
            <person name="Takeuchi M."/>
            <person name="Kobayashi T."/>
            <person name="Koike H."/>
            <person name="Abe K."/>
            <person name="Asai K."/>
            <person name="Arita M."/>
            <person name="Fujita N."/>
            <person name="Fukuda K."/>
            <person name="Higa K."/>
            <person name="Horikawa H."/>
            <person name="Ishikawa T."/>
            <person name="Jinno K."/>
            <person name="Kato Y."/>
            <person name="Kirimura K."/>
            <person name="Mizutani O."/>
            <person name="Nakasone K."/>
            <person name="Sano M."/>
            <person name="Shiraishi Y."/>
            <person name="Tsukahara M."/>
            <person name="Gomi K."/>
        </authorList>
    </citation>
    <scope>NUCLEOTIDE SEQUENCE [LARGE SCALE GENOMIC DNA]</scope>
    <source>
        <strain evidence="2 3">RIB 2604</strain>
    </source>
</reference>
<keyword evidence="1" id="KW-1133">Transmembrane helix</keyword>
<protein>
    <submittedName>
        <fullName evidence="2">Integral membrane protein</fullName>
    </submittedName>
</protein>
<accession>A0A146FZQ4</accession>
<dbReference type="PANTHER" id="PTHR28019">
    <property type="entry name" value="CELL MEMBRANE PROTEIN YLR413W-RELATED"/>
    <property type="match status" value="1"/>
</dbReference>
<reference evidence="3" key="2">
    <citation type="submission" date="2016-02" db="EMBL/GenBank/DDBJ databases">
        <title>Genome sequencing of Aspergillus luchuensis NBRC 4314.</title>
        <authorList>
            <person name="Yamada O."/>
        </authorList>
    </citation>
    <scope>NUCLEOTIDE SEQUENCE [LARGE SCALE GENOMIC DNA]</scope>
    <source>
        <strain evidence="3">RIB 2604</strain>
    </source>
</reference>
<name>A0A146FZQ4_ASPKA</name>
<proteinExistence type="predicted"/>
<dbReference type="Pfam" id="PF06687">
    <property type="entry name" value="SUR7"/>
    <property type="match status" value="1"/>
</dbReference>
<keyword evidence="1" id="KW-0472">Membrane</keyword>
<dbReference type="EMBL" id="BCWF01000036">
    <property type="protein sequence ID" value="GAT30936.1"/>
    <property type="molecule type" value="Genomic_DNA"/>
</dbReference>
<feature type="transmembrane region" description="Helical" evidence="1">
    <location>
        <begin position="164"/>
        <end position="191"/>
    </location>
</feature>
<feature type="transmembrane region" description="Helical" evidence="1">
    <location>
        <begin position="212"/>
        <end position="232"/>
    </location>
</feature>
<dbReference type="GO" id="GO:0005886">
    <property type="term" value="C:plasma membrane"/>
    <property type="evidence" value="ECO:0007669"/>
    <property type="project" value="InterPro"/>
</dbReference>
<dbReference type="AlphaFoldDB" id="A0A146FZQ4"/>
<organism evidence="2 3">
    <name type="scientific">Aspergillus kawachii</name>
    <name type="common">White koji mold</name>
    <name type="synonym">Aspergillus awamori var. kawachi</name>
    <dbReference type="NCBI Taxonomy" id="1069201"/>
    <lineage>
        <taxon>Eukaryota</taxon>
        <taxon>Fungi</taxon>
        <taxon>Dikarya</taxon>
        <taxon>Ascomycota</taxon>
        <taxon>Pezizomycotina</taxon>
        <taxon>Eurotiomycetes</taxon>
        <taxon>Eurotiomycetidae</taxon>
        <taxon>Eurotiales</taxon>
        <taxon>Aspergillaceae</taxon>
        <taxon>Aspergillus</taxon>
        <taxon>Aspergillus subgen. Circumdati</taxon>
    </lineage>
</organism>
<evidence type="ECO:0000313" key="3">
    <source>
        <dbReference type="Proteomes" id="UP000075230"/>
    </source>
</evidence>
<comment type="caution">
    <text evidence="2">The sequence shown here is derived from an EMBL/GenBank/DDBJ whole genome shotgun (WGS) entry which is preliminary data.</text>
</comment>
<keyword evidence="1" id="KW-0812">Transmembrane</keyword>
<dbReference type="PROSITE" id="PS51257">
    <property type="entry name" value="PROKAR_LIPOPROTEIN"/>
    <property type="match status" value="1"/>
</dbReference>
<dbReference type="GO" id="GO:0031505">
    <property type="term" value="P:fungal-type cell wall organization"/>
    <property type="evidence" value="ECO:0007669"/>
    <property type="project" value="TreeGrafter"/>
</dbReference>
<dbReference type="PANTHER" id="PTHR28019:SF3">
    <property type="entry name" value="INTEGRAL MEMBRANE PROTEIN (AFU_ORTHOLOGUE AFUA_6G07470)"/>
    <property type="match status" value="1"/>
</dbReference>
<feature type="transmembrane region" description="Helical" evidence="1">
    <location>
        <begin position="137"/>
        <end position="158"/>
    </location>
</feature>
<dbReference type="GO" id="GO:0051285">
    <property type="term" value="C:cell cortex of cell tip"/>
    <property type="evidence" value="ECO:0007669"/>
    <property type="project" value="TreeGrafter"/>
</dbReference>
<dbReference type="VEuPathDB" id="FungiDB:ASPFODRAFT_61189"/>
<dbReference type="InterPro" id="IPR009571">
    <property type="entry name" value="SUR7/Rim9-like_fungi"/>
</dbReference>
<dbReference type="InterPro" id="IPR052413">
    <property type="entry name" value="SUR7_domain"/>
</dbReference>
<evidence type="ECO:0000313" key="2">
    <source>
        <dbReference type="EMBL" id="GAT30936.1"/>
    </source>
</evidence>